<organism evidence="1 2">
    <name type="scientific">Aegilops tauschii subsp. strangulata</name>
    <name type="common">Goatgrass</name>
    <dbReference type="NCBI Taxonomy" id="200361"/>
    <lineage>
        <taxon>Eukaryota</taxon>
        <taxon>Viridiplantae</taxon>
        <taxon>Streptophyta</taxon>
        <taxon>Embryophyta</taxon>
        <taxon>Tracheophyta</taxon>
        <taxon>Spermatophyta</taxon>
        <taxon>Magnoliopsida</taxon>
        <taxon>Liliopsida</taxon>
        <taxon>Poales</taxon>
        <taxon>Poaceae</taxon>
        <taxon>BOP clade</taxon>
        <taxon>Pooideae</taxon>
        <taxon>Triticodae</taxon>
        <taxon>Triticeae</taxon>
        <taxon>Triticinae</taxon>
        <taxon>Aegilops</taxon>
    </lineage>
</organism>
<reference evidence="1" key="4">
    <citation type="submission" date="2019-03" db="UniProtKB">
        <authorList>
            <consortium name="EnsemblPlants"/>
        </authorList>
    </citation>
    <scope>IDENTIFICATION</scope>
</reference>
<dbReference type="AlphaFoldDB" id="A0A453H497"/>
<keyword evidence="2" id="KW-1185">Reference proteome</keyword>
<dbReference type="Proteomes" id="UP000015105">
    <property type="component" value="Chromosome 4D"/>
</dbReference>
<reference evidence="2" key="2">
    <citation type="journal article" date="2017" name="Nat. Plants">
        <title>The Aegilops tauschii genome reveals multiple impacts of transposons.</title>
        <authorList>
            <person name="Zhao G."/>
            <person name="Zou C."/>
            <person name="Li K."/>
            <person name="Wang K."/>
            <person name="Li T."/>
            <person name="Gao L."/>
            <person name="Zhang X."/>
            <person name="Wang H."/>
            <person name="Yang Z."/>
            <person name="Liu X."/>
            <person name="Jiang W."/>
            <person name="Mao L."/>
            <person name="Kong X."/>
            <person name="Jiao Y."/>
            <person name="Jia J."/>
        </authorList>
    </citation>
    <scope>NUCLEOTIDE SEQUENCE [LARGE SCALE GENOMIC DNA]</scope>
    <source>
        <strain evidence="2">cv. AL8/78</strain>
    </source>
</reference>
<evidence type="ECO:0000313" key="1">
    <source>
        <dbReference type="EnsemblPlants" id="AET4Gv20059700.10"/>
    </source>
</evidence>
<name>A0A453H497_AEGTS</name>
<reference evidence="1" key="3">
    <citation type="journal article" date="2017" name="Nature">
        <title>Genome sequence of the progenitor of the wheat D genome Aegilops tauschii.</title>
        <authorList>
            <person name="Luo M.C."/>
            <person name="Gu Y.Q."/>
            <person name="Puiu D."/>
            <person name="Wang H."/>
            <person name="Twardziok S.O."/>
            <person name="Deal K.R."/>
            <person name="Huo N."/>
            <person name="Zhu T."/>
            <person name="Wang L."/>
            <person name="Wang Y."/>
            <person name="McGuire P.E."/>
            <person name="Liu S."/>
            <person name="Long H."/>
            <person name="Ramasamy R.K."/>
            <person name="Rodriguez J.C."/>
            <person name="Van S.L."/>
            <person name="Yuan L."/>
            <person name="Wang Z."/>
            <person name="Xia Z."/>
            <person name="Xiao L."/>
            <person name="Anderson O.D."/>
            <person name="Ouyang S."/>
            <person name="Liang Y."/>
            <person name="Zimin A.V."/>
            <person name="Pertea G."/>
            <person name="Qi P."/>
            <person name="Bennetzen J.L."/>
            <person name="Dai X."/>
            <person name="Dawson M.W."/>
            <person name="Muller H.G."/>
            <person name="Kugler K."/>
            <person name="Rivarola-Duarte L."/>
            <person name="Spannagl M."/>
            <person name="Mayer K.F.X."/>
            <person name="Lu F.H."/>
            <person name="Bevan M.W."/>
            <person name="Leroy P."/>
            <person name="Li P."/>
            <person name="You F.M."/>
            <person name="Sun Q."/>
            <person name="Liu Z."/>
            <person name="Lyons E."/>
            <person name="Wicker T."/>
            <person name="Salzberg S.L."/>
            <person name="Devos K.M."/>
            <person name="Dvorak J."/>
        </authorList>
    </citation>
    <scope>NUCLEOTIDE SEQUENCE [LARGE SCALE GENOMIC DNA]</scope>
    <source>
        <strain evidence="1">cv. AL8/78</strain>
    </source>
</reference>
<dbReference type="Gramene" id="AET4Gv20059700.10">
    <property type="protein sequence ID" value="AET4Gv20059700.10"/>
    <property type="gene ID" value="AET4Gv20059700"/>
</dbReference>
<dbReference type="EnsemblPlants" id="AET4Gv20059700.10">
    <property type="protein sequence ID" value="AET4Gv20059700.10"/>
    <property type="gene ID" value="AET4Gv20059700"/>
</dbReference>
<reference evidence="1" key="5">
    <citation type="journal article" date="2021" name="G3 (Bethesda)">
        <title>Aegilops tauschii genome assembly Aet v5.0 features greater sequence contiguity and improved annotation.</title>
        <authorList>
            <person name="Wang L."/>
            <person name="Zhu T."/>
            <person name="Rodriguez J.C."/>
            <person name="Deal K.R."/>
            <person name="Dubcovsky J."/>
            <person name="McGuire P.E."/>
            <person name="Lux T."/>
            <person name="Spannagl M."/>
            <person name="Mayer K.F.X."/>
            <person name="Baldrich P."/>
            <person name="Meyers B.C."/>
            <person name="Huo N."/>
            <person name="Gu Y.Q."/>
            <person name="Zhou H."/>
            <person name="Devos K.M."/>
            <person name="Bennetzen J.L."/>
            <person name="Unver T."/>
            <person name="Budak H."/>
            <person name="Gulick P.J."/>
            <person name="Galiba G."/>
            <person name="Kalapos B."/>
            <person name="Nelson D.R."/>
            <person name="Li P."/>
            <person name="You F.M."/>
            <person name="Luo M.C."/>
            <person name="Dvorak J."/>
        </authorList>
    </citation>
    <scope>NUCLEOTIDE SEQUENCE [LARGE SCALE GENOMIC DNA]</scope>
    <source>
        <strain evidence="1">cv. AL8/78</strain>
    </source>
</reference>
<sequence length="66" mass="7406">MKNMSRSVQAGVTESKGDDFLLKIFLPPRGQPSCYSFLSSLQFYSLNSLAVCSLLHCQPQHEHMSD</sequence>
<reference evidence="2" key="1">
    <citation type="journal article" date="2014" name="Science">
        <title>Ancient hybridizations among the ancestral genomes of bread wheat.</title>
        <authorList>
            <consortium name="International Wheat Genome Sequencing Consortium,"/>
            <person name="Marcussen T."/>
            <person name="Sandve S.R."/>
            <person name="Heier L."/>
            <person name="Spannagl M."/>
            <person name="Pfeifer M."/>
            <person name="Jakobsen K.S."/>
            <person name="Wulff B.B."/>
            <person name="Steuernagel B."/>
            <person name="Mayer K.F."/>
            <person name="Olsen O.A."/>
        </authorList>
    </citation>
    <scope>NUCLEOTIDE SEQUENCE [LARGE SCALE GENOMIC DNA]</scope>
    <source>
        <strain evidence="2">cv. AL8/78</strain>
    </source>
</reference>
<protein>
    <submittedName>
        <fullName evidence="1">Uncharacterized protein</fullName>
    </submittedName>
</protein>
<evidence type="ECO:0000313" key="2">
    <source>
        <dbReference type="Proteomes" id="UP000015105"/>
    </source>
</evidence>
<accession>A0A453H497</accession>
<proteinExistence type="predicted"/>